<keyword evidence="2" id="KW-1185">Reference proteome</keyword>
<evidence type="ECO:0008006" key="3">
    <source>
        <dbReference type="Google" id="ProtNLM"/>
    </source>
</evidence>
<dbReference type="Proteomes" id="UP000267469">
    <property type="component" value="Unassembled WGS sequence"/>
</dbReference>
<dbReference type="EMBL" id="RJTM01000107">
    <property type="protein sequence ID" value="RNL83108.1"/>
    <property type="molecule type" value="Genomic_DNA"/>
</dbReference>
<protein>
    <recommendedName>
        <fullName evidence="3">Toxin-antitoxin system YwqK family antitoxin</fullName>
    </recommendedName>
</protein>
<dbReference type="AlphaFoldDB" id="A0A3N0E5J8"/>
<comment type="caution">
    <text evidence="1">The sequence shown here is derived from an EMBL/GenBank/DDBJ whole genome shotgun (WGS) entry which is preliminary data.</text>
</comment>
<name>A0A3N0E5J8_SINP1</name>
<gene>
    <name evidence="1" type="ORF">ED312_15710</name>
</gene>
<organism evidence="1 2">
    <name type="scientific">Sinomicrobium pectinilyticum</name>
    <dbReference type="NCBI Taxonomy" id="1084421"/>
    <lineage>
        <taxon>Bacteria</taxon>
        <taxon>Pseudomonadati</taxon>
        <taxon>Bacteroidota</taxon>
        <taxon>Flavobacteriia</taxon>
        <taxon>Flavobacteriales</taxon>
        <taxon>Flavobacteriaceae</taxon>
        <taxon>Sinomicrobium</taxon>
    </lineage>
</organism>
<evidence type="ECO:0000313" key="1">
    <source>
        <dbReference type="EMBL" id="RNL83108.1"/>
    </source>
</evidence>
<reference evidence="1 2" key="1">
    <citation type="submission" date="2018-10" db="EMBL/GenBank/DDBJ databases">
        <title>Sinomicrobium pectinilyticum sp. nov., a pectinase-producing bacterium isolated from alkaline and saline soil, and emended description of the genus Sinomicrobium.</title>
        <authorList>
            <person name="Cheng B."/>
            <person name="Li C."/>
            <person name="Lai Q."/>
            <person name="Du M."/>
            <person name="Shao Z."/>
            <person name="Xu P."/>
            <person name="Yang C."/>
        </authorList>
    </citation>
    <scope>NUCLEOTIDE SEQUENCE [LARGE SCALE GENOMIC DNA]</scope>
    <source>
        <strain evidence="1 2">5DNS001</strain>
    </source>
</reference>
<accession>A0A3N0E5J8</accession>
<dbReference type="Gene3D" id="3.90.930.1">
    <property type="match status" value="1"/>
</dbReference>
<sequence>MLYSCSNKKVECLKDGKGKIIYTLKNGTYHGEYKVYDNTGEIKETHIYKQGRKKDSSVYYTRESNIDYIDYYRDEDSIWRKNFHKNGKIKSEGKIIHEGFPIGEWKYYNEEGVLQEIKEIKNIGGKPHLNRNWFFDSKGDTIPNKSNYYTIQYDNDTISLDRPIQAVISLKEPLFKDKNSMVMVVVPKDHSKNFNKDFSNIEEVETDTTRNLNIETDIKKAFKMEGNYPWTVIFGRYYDTPGPKKFRGIIVEYYYTENHVPDSLNHNYYEHRSYFEKDVYVKGNTIE</sequence>
<dbReference type="SUPFAM" id="SSF82185">
    <property type="entry name" value="Histone H3 K4-specific methyltransferase SET7/9 N-terminal domain"/>
    <property type="match status" value="1"/>
</dbReference>
<evidence type="ECO:0000313" key="2">
    <source>
        <dbReference type="Proteomes" id="UP000267469"/>
    </source>
</evidence>
<proteinExistence type="predicted"/>